<evidence type="ECO:0000256" key="1">
    <source>
        <dbReference type="SAM" id="MobiDB-lite"/>
    </source>
</evidence>
<evidence type="ECO:0000313" key="3">
    <source>
        <dbReference type="Proteomes" id="UP000034307"/>
    </source>
</evidence>
<gene>
    <name evidence="2" type="ORF">UX80_C0003G0083</name>
</gene>
<name>A0A0G1TWA9_9BACT</name>
<feature type="region of interest" description="Disordered" evidence="1">
    <location>
        <begin position="139"/>
        <end position="158"/>
    </location>
</feature>
<reference evidence="2 3" key="1">
    <citation type="journal article" date="2015" name="Nature">
        <title>rRNA introns, odd ribosomes, and small enigmatic genomes across a large radiation of phyla.</title>
        <authorList>
            <person name="Brown C.T."/>
            <person name="Hug L.A."/>
            <person name="Thomas B.C."/>
            <person name="Sharon I."/>
            <person name="Castelle C.J."/>
            <person name="Singh A."/>
            <person name="Wilkins M.J."/>
            <person name="Williams K.H."/>
            <person name="Banfield J.F."/>
        </authorList>
    </citation>
    <scope>NUCLEOTIDE SEQUENCE [LARGE SCALE GENOMIC DNA]</scope>
</reference>
<evidence type="ECO:0000313" key="2">
    <source>
        <dbReference type="EMBL" id="KKU58428.1"/>
    </source>
</evidence>
<proteinExistence type="predicted"/>
<protein>
    <submittedName>
        <fullName evidence="2">Uncharacterized protein</fullName>
    </submittedName>
</protein>
<sequence>MAGGADNYDRVWLTATAGIMVGGGGGKIESESDQVHCVAGNFAGIDGGGHFFLAGVANRSFTFSDNYVIYLFRYFPTPLFAKIIYQNGVGVLNSGPGCLDHHVTYRRIGMKRTRKWRVVVTAEKARYVPYQDYDGSAEVPTFDQLPPPEESEMPPYMFGKRPETLEEVKAKIIVNGGPKPTPGATED</sequence>
<accession>A0A0G1TWA9</accession>
<organism evidence="2 3">
    <name type="scientific">Candidatus Amesbacteria bacterium GW2011_GWA2_47_11b</name>
    <dbReference type="NCBI Taxonomy" id="1618358"/>
    <lineage>
        <taxon>Bacteria</taxon>
        <taxon>Candidatus Amesiibacteriota</taxon>
    </lineage>
</organism>
<dbReference type="Proteomes" id="UP000034307">
    <property type="component" value="Unassembled WGS sequence"/>
</dbReference>
<comment type="caution">
    <text evidence="2">The sequence shown here is derived from an EMBL/GenBank/DDBJ whole genome shotgun (WGS) entry which is preliminary data.</text>
</comment>
<dbReference type="AlphaFoldDB" id="A0A0G1TWA9"/>
<dbReference type="EMBL" id="LCNO01000003">
    <property type="protein sequence ID" value="KKU58428.1"/>
    <property type="molecule type" value="Genomic_DNA"/>
</dbReference>